<protein>
    <submittedName>
        <fullName evidence="3">SPOSA6832_00218-mRNA-1:cds</fullName>
    </submittedName>
</protein>
<dbReference type="OrthoDB" id="2537982at2759"/>
<organism evidence="3 4">
    <name type="scientific">Sporidiobolus salmonicolor</name>
    <name type="common">Yeast-like fungus</name>
    <name type="synonym">Sporobolomyces salmonicolor</name>
    <dbReference type="NCBI Taxonomy" id="5005"/>
    <lineage>
        <taxon>Eukaryota</taxon>
        <taxon>Fungi</taxon>
        <taxon>Dikarya</taxon>
        <taxon>Basidiomycota</taxon>
        <taxon>Pucciniomycotina</taxon>
        <taxon>Microbotryomycetes</taxon>
        <taxon>Sporidiobolales</taxon>
        <taxon>Sporidiobolaceae</taxon>
        <taxon>Sporobolomyces</taxon>
    </lineage>
</organism>
<keyword evidence="2" id="KW-1133">Transmembrane helix</keyword>
<reference evidence="4" key="1">
    <citation type="submission" date="2015-02" db="EMBL/GenBank/DDBJ databases">
        <authorList>
            <person name="Gon?alves P."/>
        </authorList>
    </citation>
    <scope>NUCLEOTIDE SEQUENCE [LARGE SCALE GENOMIC DNA]</scope>
</reference>
<feature type="compositionally biased region" description="Low complexity" evidence="1">
    <location>
        <begin position="389"/>
        <end position="428"/>
    </location>
</feature>
<dbReference type="EMBL" id="CENE01000001">
    <property type="protein sequence ID" value="CEQ38763.1"/>
    <property type="molecule type" value="Genomic_DNA"/>
</dbReference>
<dbReference type="Proteomes" id="UP000243876">
    <property type="component" value="Unassembled WGS sequence"/>
</dbReference>
<evidence type="ECO:0000256" key="2">
    <source>
        <dbReference type="SAM" id="Phobius"/>
    </source>
</evidence>
<feature type="compositionally biased region" description="Low complexity" evidence="1">
    <location>
        <begin position="293"/>
        <end position="317"/>
    </location>
</feature>
<proteinExistence type="predicted"/>
<keyword evidence="2" id="KW-0472">Membrane</keyword>
<feature type="compositionally biased region" description="Basic and acidic residues" evidence="1">
    <location>
        <begin position="232"/>
        <end position="250"/>
    </location>
</feature>
<feature type="transmembrane region" description="Helical" evidence="2">
    <location>
        <begin position="96"/>
        <end position="120"/>
    </location>
</feature>
<evidence type="ECO:0000256" key="1">
    <source>
        <dbReference type="SAM" id="MobiDB-lite"/>
    </source>
</evidence>
<dbReference type="AlphaFoldDB" id="A0A0D6EG68"/>
<accession>A0A0D6EG68</accession>
<feature type="compositionally biased region" description="Low complexity" evidence="1">
    <location>
        <begin position="450"/>
        <end position="465"/>
    </location>
</feature>
<evidence type="ECO:0000313" key="4">
    <source>
        <dbReference type="Proteomes" id="UP000243876"/>
    </source>
</evidence>
<feature type="region of interest" description="Disordered" evidence="1">
    <location>
        <begin position="358"/>
        <end position="499"/>
    </location>
</feature>
<name>A0A0D6EG68_SPOSA</name>
<keyword evidence="2" id="KW-0812">Transmembrane</keyword>
<feature type="transmembrane region" description="Helical" evidence="2">
    <location>
        <begin position="71"/>
        <end position="89"/>
    </location>
</feature>
<evidence type="ECO:0000313" key="3">
    <source>
        <dbReference type="EMBL" id="CEQ38763.1"/>
    </source>
</evidence>
<feature type="compositionally biased region" description="Low complexity" evidence="1">
    <location>
        <begin position="358"/>
        <end position="376"/>
    </location>
</feature>
<sequence>MPSPPPSRQPSRAPALVIALSSLLLSAGLAVSLYVYTASLQQELVGDAEAAGDMDQATVIAWWAGDAALKWALLSAAGSLCGVVGILMHNSALHRVFAVSTFADLLLTLLLTLTLALLTFTPTLSQPFGSFLCSSVGSGLSSPSAQSLLGTAHDSESLSWSSGIEILLWGVETCEESWHAGLVRVIAGCVVAASLRIYGVWVSWEMNAELKDQELRDQGEGSWMVDPEYVDEGARGTEGKSPTRMEETLVRRSRASSTSTAVAGPSSRRSHTLPATGLPPPYAYAESQRVRSHTISYPPHPSSSSSLHNSAPTSASSGSRQRPRLVLLPVYVNNHGNPVYSPSSPSFPYALGHPAPAPPAYAARTPSPRTRSSTSPGMPFSSRPHVFNRNPSSKCRNRSSSSSSSSSSASRSSSSSPVASSAVSAGSKTPLPSPPIYTSEPMELTPPTTPTATTSSTSKAANSASRRPRSRSETAGAVVPGGTPEQGQHPWQPLALPRE</sequence>
<gene>
    <name evidence="3" type="primary">SPOSA6832_00218</name>
</gene>
<feature type="region of interest" description="Disordered" evidence="1">
    <location>
        <begin position="215"/>
        <end position="322"/>
    </location>
</feature>
<keyword evidence="4" id="KW-1185">Reference proteome</keyword>